<gene>
    <name evidence="10" type="ORF">DIURU_001343</name>
</gene>
<evidence type="ECO:0000256" key="3">
    <source>
        <dbReference type="ARBA" id="ARBA00022692"/>
    </source>
</evidence>
<evidence type="ECO:0000313" key="11">
    <source>
        <dbReference type="Proteomes" id="UP000449547"/>
    </source>
</evidence>
<dbReference type="GO" id="GO:0016020">
    <property type="term" value="C:membrane"/>
    <property type="evidence" value="ECO:0007669"/>
    <property type="project" value="UniProtKB-SubCell"/>
</dbReference>
<keyword evidence="6 8" id="KW-0472">Membrane</keyword>
<evidence type="ECO:0000256" key="7">
    <source>
        <dbReference type="ARBA" id="ARBA00038475"/>
    </source>
</evidence>
<evidence type="ECO:0000256" key="6">
    <source>
        <dbReference type="ARBA" id="ARBA00023136"/>
    </source>
</evidence>
<comment type="subcellular location">
    <subcellularLocation>
        <location evidence="1 8">Membrane</location>
        <topology evidence="1 8">Multi-pass membrane protein</topology>
    </subcellularLocation>
</comment>
<evidence type="ECO:0000256" key="5">
    <source>
        <dbReference type="ARBA" id="ARBA00022989"/>
    </source>
</evidence>
<dbReference type="PANTHER" id="PTHR12226:SF2">
    <property type="entry name" value="MANNOSE-P-DOLICHOL UTILIZATION DEFECT 1 PROTEIN"/>
    <property type="match status" value="1"/>
</dbReference>
<keyword evidence="2" id="KW-0813">Transport</keyword>
<protein>
    <recommendedName>
        <fullName evidence="8">Solute carrier family 66 member 3</fullName>
    </recommendedName>
</protein>
<dbReference type="OMA" id="WAERLFT"/>
<dbReference type="Pfam" id="PF04193">
    <property type="entry name" value="PQ-loop"/>
    <property type="match status" value="1"/>
</dbReference>
<dbReference type="InterPro" id="IPR006603">
    <property type="entry name" value="PQ-loop_rpt"/>
</dbReference>
<dbReference type="AlphaFoldDB" id="A0A642UUR3"/>
<keyword evidence="11" id="KW-1185">Reference proteome</keyword>
<dbReference type="EMBL" id="SWFT01000041">
    <property type="protein sequence ID" value="KAA8905807.1"/>
    <property type="molecule type" value="Genomic_DNA"/>
</dbReference>
<evidence type="ECO:0000256" key="1">
    <source>
        <dbReference type="ARBA" id="ARBA00004141"/>
    </source>
</evidence>
<proteinExistence type="inferred from homology"/>
<dbReference type="PANTHER" id="PTHR12226">
    <property type="entry name" value="MANNOSE-P-DOLICHOL UTILIZATION DEFECT 1 LEC35 -RELATED"/>
    <property type="match status" value="1"/>
</dbReference>
<evidence type="ECO:0000256" key="2">
    <source>
        <dbReference type="ARBA" id="ARBA00022448"/>
    </source>
</evidence>
<evidence type="ECO:0000256" key="4">
    <source>
        <dbReference type="ARBA" id="ARBA00022737"/>
    </source>
</evidence>
<keyword evidence="3 8" id="KW-0812">Transmembrane</keyword>
<dbReference type="Proteomes" id="UP000449547">
    <property type="component" value="Unassembled WGS sequence"/>
</dbReference>
<accession>A0A642UUR3</accession>
<feature type="transmembrane region" description="Helical" evidence="9">
    <location>
        <begin position="242"/>
        <end position="263"/>
    </location>
</feature>
<name>A0A642UUR3_DIURU</name>
<evidence type="ECO:0000256" key="8">
    <source>
        <dbReference type="PIRNR" id="PIRNR023381"/>
    </source>
</evidence>
<evidence type="ECO:0000256" key="9">
    <source>
        <dbReference type="SAM" id="Phobius"/>
    </source>
</evidence>
<dbReference type="VEuPathDB" id="FungiDB:DIURU_001343"/>
<comment type="similarity">
    <text evidence="7">Belongs to the MPDU1 (TC 2.A.43.3) family.</text>
</comment>
<evidence type="ECO:0000313" key="10">
    <source>
        <dbReference type="EMBL" id="KAA8905807.1"/>
    </source>
</evidence>
<organism evidence="10 11">
    <name type="scientific">Diutina rugosa</name>
    <name type="common">Yeast</name>
    <name type="synonym">Candida rugosa</name>
    <dbReference type="NCBI Taxonomy" id="5481"/>
    <lineage>
        <taxon>Eukaryota</taxon>
        <taxon>Fungi</taxon>
        <taxon>Dikarya</taxon>
        <taxon>Ascomycota</taxon>
        <taxon>Saccharomycotina</taxon>
        <taxon>Pichiomycetes</taxon>
        <taxon>Debaryomycetaceae</taxon>
        <taxon>Diutina</taxon>
    </lineage>
</organism>
<dbReference type="Gene3D" id="1.20.1280.290">
    <property type="match status" value="1"/>
</dbReference>
<dbReference type="GeneID" id="54779996"/>
<reference evidence="10 11" key="1">
    <citation type="submission" date="2019-07" db="EMBL/GenBank/DDBJ databases">
        <title>Genome assembly of two rare yeast pathogens: Diutina rugosa and Trichomonascus ciferrii.</title>
        <authorList>
            <person name="Mixao V."/>
            <person name="Saus E."/>
            <person name="Hansen A."/>
            <person name="Lass-Flor C."/>
            <person name="Gabaldon T."/>
        </authorList>
    </citation>
    <scope>NUCLEOTIDE SEQUENCE [LARGE SCALE GENOMIC DNA]</scope>
    <source>
        <strain evidence="10 11">CBS 613</strain>
    </source>
</reference>
<feature type="transmembrane region" description="Helical" evidence="9">
    <location>
        <begin position="34"/>
        <end position="54"/>
    </location>
</feature>
<dbReference type="RefSeq" id="XP_034013853.1">
    <property type="nucleotide sequence ID" value="XM_034153876.1"/>
</dbReference>
<feature type="transmembrane region" description="Helical" evidence="9">
    <location>
        <begin position="110"/>
        <end position="127"/>
    </location>
</feature>
<dbReference type="InterPro" id="IPR016817">
    <property type="entry name" value="MannP-dilichol_defect-1"/>
</dbReference>
<keyword evidence="4" id="KW-0677">Repeat</keyword>
<sequence length="282" mass="30564">MSPPIFQIIKLLFDPDVSKKLILQMALKQIKMIGYAKVLAALLGAAMVGVSSFIKIPQIQKIVNPKLLSQRVSVANGLSLQSLTLETFNQLVHVVFNKQNNVPFINYGESFFLGIQNAILILLVSFYRNKQVAEIERLPTAQKLAAAVETVGKPAAIMAAVAIFINKIAPPGLVDALEVLNIPISVLAKVPQIQNNSRLKSTAHLSDVTIRANLLGSVIRVYTTLTSLSGKKQRGKDLRSDYVLLAGYLSSLALNGTLVYQSVIYKDNKPKDAAAGGDAKTQ</sequence>
<keyword evidence="5 8" id="KW-1133">Transmembrane helix</keyword>
<dbReference type="OrthoDB" id="271506at2759"/>
<comment type="caution">
    <text evidence="10">The sequence shown here is derived from an EMBL/GenBank/DDBJ whole genome shotgun (WGS) entry which is preliminary data.</text>
</comment>
<dbReference type="PIRSF" id="PIRSF023381">
    <property type="entry name" value="MannP-dilichol_defect-1p"/>
    <property type="match status" value="1"/>
</dbReference>